<proteinExistence type="predicted"/>
<dbReference type="Proteomes" id="UP000538666">
    <property type="component" value="Unassembled WGS sequence"/>
</dbReference>
<dbReference type="EMBL" id="JACHEK010000003">
    <property type="protein sequence ID" value="MBB6143884.1"/>
    <property type="molecule type" value="Genomic_DNA"/>
</dbReference>
<comment type="subcellular location">
    <subcellularLocation>
        <location evidence="1">Cell membrane</location>
        <topology evidence="1">Multi-pass membrane protein</topology>
    </subcellularLocation>
</comment>
<keyword evidence="8" id="KW-0808">Transferase</keyword>
<sequence length="378" mass="41274">MSISHISFLTYPVILIAVFARQMCLPVPAVLLLMMAGALGESGKLSLPAIILTGVVGCLLADFAWFEAGRLWGSRILRILCSFSTDRRYCAQRARDVFARWGLRTLMVAKFIPGLDGVMPPLSGMEGAGAIEFLLFDAVGALLWSSAYCLIGYLFADRVNVVAAELNRASGALAIVLGIPFACYLLWRAWELFLMVHQLRIRTISPALLQEKLAAGRKVAVLDLILLEADALPDTTPGIPGAIRINPARLRTSSKVHVPDDVDIVLYCSSSKEMTSARAAVSLRHKGISKVWVLEGGLKAWQKLNLPMATELGNPEETAARFGIEVATRRHKGEVSLPDLPHNSGNRRKPAHQLWSVLRTLTPHKNGRTGKLPPGDEE</sequence>
<evidence type="ECO:0000259" key="7">
    <source>
        <dbReference type="PROSITE" id="PS50206"/>
    </source>
</evidence>
<dbReference type="GO" id="GO:0016740">
    <property type="term" value="F:transferase activity"/>
    <property type="evidence" value="ECO:0007669"/>
    <property type="project" value="UniProtKB-KW"/>
</dbReference>
<reference evidence="8 9" key="1">
    <citation type="submission" date="2020-08" db="EMBL/GenBank/DDBJ databases">
        <title>Genomic Encyclopedia of Type Strains, Phase IV (KMG-IV): sequencing the most valuable type-strain genomes for metagenomic binning, comparative biology and taxonomic classification.</title>
        <authorList>
            <person name="Goeker M."/>
        </authorList>
    </citation>
    <scope>NUCLEOTIDE SEQUENCE [LARGE SCALE GENOMIC DNA]</scope>
    <source>
        <strain evidence="8 9">DSM 103733</strain>
    </source>
</reference>
<feature type="transmembrane region" description="Helical" evidence="6">
    <location>
        <begin position="45"/>
        <end position="66"/>
    </location>
</feature>
<feature type="transmembrane region" description="Helical" evidence="6">
    <location>
        <begin position="12"/>
        <end position="39"/>
    </location>
</feature>
<dbReference type="RefSeq" id="WP_050058548.1">
    <property type="nucleotide sequence ID" value="NZ_JACHEK010000003.1"/>
</dbReference>
<dbReference type="OrthoDB" id="113798at2"/>
<accession>A0A841K0W7</accession>
<dbReference type="PROSITE" id="PS50206">
    <property type="entry name" value="RHODANESE_3"/>
    <property type="match status" value="1"/>
</dbReference>
<evidence type="ECO:0000256" key="6">
    <source>
        <dbReference type="SAM" id="Phobius"/>
    </source>
</evidence>
<dbReference type="InterPro" id="IPR051311">
    <property type="entry name" value="DedA_domain"/>
</dbReference>
<evidence type="ECO:0000256" key="4">
    <source>
        <dbReference type="ARBA" id="ARBA00022989"/>
    </source>
</evidence>
<keyword evidence="5 6" id="KW-0472">Membrane</keyword>
<keyword evidence="9" id="KW-1185">Reference proteome</keyword>
<keyword evidence="4 6" id="KW-1133">Transmembrane helix</keyword>
<comment type="caution">
    <text evidence="8">The sequence shown here is derived from an EMBL/GenBank/DDBJ whole genome shotgun (WGS) entry which is preliminary data.</text>
</comment>
<evidence type="ECO:0000256" key="3">
    <source>
        <dbReference type="ARBA" id="ARBA00022692"/>
    </source>
</evidence>
<dbReference type="Pfam" id="PF09335">
    <property type="entry name" value="VTT_dom"/>
    <property type="match status" value="1"/>
</dbReference>
<evidence type="ECO:0000256" key="5">
    <source>
        <dbReference type="ARBA" id="ARBA00023136"/>
    </source>
</evidence>
<evidence type="ECO:0000313" key="9">
    <source>
        <dbReference type="Proteomes" id="UP000538666"/>
    </source>
</evidence>
<feature type="transmembrane region" description="Helical" evidence="6">
    <location>
        <begin position="133"/>
        <end position="156"/>
    </location>
</feature>
<evidence type="ECO:0000313" key="8">
    <source>
        <dbReference type="EMBL" id="MBB6143884.1"/>
    </source>
</evidence>
<dbReference type="InterPro" id="IPR001763">
    <property type="entry name" value="Rhodanese-like_dom"/>
</dbReference>
<feature type="domain" description="Rhodanese" evidence="7">
    <location>
        <begin position="239"/>
        <end position="310"/>
    </location>
</feature>
<feature type="transmembrane region" description="Helical" evidence="6">
    <location>
        <begin position="168"/>
        <end position="187"/>
    </location>
</feature>
<dbReference type="AlphaFoldDB" id="A0A841K0W7"/>
<keyword evidence="2" id="KW-1003">Cell membrane</keyword>
<dbReference type="Gene3D" id="3.40.250.10">
    <property type="entry name" value="Rhodanese-like domain"/>
    <property type="match status" value="1"/>
</dbReference>
<dbReference type="PANTHER" id="PTHR42709">
    <property type="entry name" value="ALKALINE PHOSPHATASE LIKE PROTEIN"/>
    <property type="match status" value="1"/>
</dbReference>
<dbReference type="SUPFAM" id="SSF52821">
    <property type="entry name" value="Rhodanese/Cell cycle control phosphatase"/>
    <property type="match status" value="1"/>
</dbReference>
<evidence type="ECO:0000256" key="2">
    <source>
        <dbReference type="ARBA" id="ARBA00022475"/>
    </source>
</evidence>
<keyword evidence="3 6" id="KW-0812">Transmembrane</keyword>
<evidence type="ECO:0000256" key="1">
    <source>
        <dbReference type="ARBA" id="ARBA00004651"/>
    </source>
</evidence>
<dbReference type="SMART" id="SM00450">
    <property type="entry name" value="RHOD"/>
    <property type="match status" value="1"/>
</dbReference>
<dbReference type="InterPro" id="IPR036873">
    <property type="entry name" value="Rhodanese-like_dom_sf"/>
</dbReference>
<gene>
    <name evidence="8" type="ORF">HNQ77_001833</name>
</gene>
<dbReference type="InterPro" id="IPR032816">
    <property type="entry name" value="VTT_dom"/>
</dbReference>
<dbReference type="Pfam" id="PF00581">
    <property type="entry name" value="Rhodanese"/>
    <property type="match status" value="1"/>
</dbReference>
<dbReference type="GO" id="GO:0005886">
    <property type="term" value="C:plasma membrane"/>
    <property type="evidence" value="ECO:0007669"/>
    <property type="project" value="UniProtKB-SubCell"/>
</dbReference>
<organism evidence="8 9">
    <name type="scientific">Silvibacterium bohemicum</name>
    <dbReference type="NCBI Taxonomy" id="1577686"/>
    <lineage>
        <taxon>Bacteria</taxon>
        <taxon>Pseudomonadati</taxon>
        <taxon>Acidobacteriota</taxon>
        <taxon>Terriglobia</taxon>
        <taxon>Terriglobales</taxon>
        <taxon>Acidobacteriaceae</taxon>
        <taxon>Silvibacterium</taxon>
    </lineage>
</organism>
<dbReference type="PANTHER" id="PTHR42709:SF6">
    <property type="entry name" value="UNDECAPRENYL PHOSPHATE TRANSPORTER A"/>
    <property type="match status" value="1"/>
</dbReference>
<protein>
    <submittedName>
        <fullName evidence="8">Membrane protein DedA with SNARE-associated domain/rhodanese-related sulfurtransferase</fullName>
    </submittedName>
</protein>
<name>A0A841K0W7_9BACT</name>